<dbReference type="EMBL" id="JAPWDV010000001">
    <property type="protein sequence ID" value="KAJ6224009.1"/>
    <property type="molecule type" value="Genomic_DNA"/>
</dbReference>
<gene>
    <name evidence="12" type="ORF">RDWZM_002554</name>
</gene>
<dbReference type="InterPro" id="IPR011249">
    <property type="entry name" value="Metalloenz_LuxS/M16"/>
</dbReference>
<feature type="compositionally biased region" description="Acidic residues" evidence="8">
    <location>
        <begin position="103"/>
        <end position="122"/>
    </location>
</feature>
<evidence type="ECO:0000256" key="1">
    <source>
        <dbReference type="ARBA" id="ARBA00007261"/>
    </source>
</evidence>
<name>A0A9Q0MDZ8_BLOTA</name>
<feature type="domain" description="Peptidase M16 middle/third" evidence="11">
    <location>
        <begin position="481"/>
        <end position="767"/>
    </location>
</feature>
<dbReference type="InterPro" id="IPR011765">
    <property type="entry name" value="Pept_M16_N"/>
</dbReference>
<dbReference type="GO" id="GO:0046872">
    <property type="term" value="F:metal ion binding"/>
    <property type="evidence" value="ECO:0007669"/>
    <property type="project" value="UniProtKB-KW"/>
</dbReference>
<evidence type="ECO:0000256" key="2">
    <source>
        <dbReference type="ARBA" id="ARBA00022670"/>
    </source>
</evidence>
<dbReference type="Pfam" id="PF16187">
    <property type="entry name" value="Peptidase_M16_M"/>
    <property type="match status" value="1"/>
</dbReference>
<evidence type="ECO:0000256" key="5">
    <source>
        <dbReference type="ARBA" id="ARBA00022833"/>
    </source>
</evidence>
<evidence type="ECO:0000259" key="11">
    <source>
        <dbReference type="Pfam" id="PF16187"/>
    </source>
</evidence>
<evidence type="ECO:0000256" key="7">
    <source>
        <dbReference type="RuleBase" id="RU004447"/>
    </source>
</evidence>
<evidence type="ECO:0000313" key="13">
    <source>
        <dbReference type="Proteomes" id="UP001142055"/>
    </source>
</evidence>
<feature type="domain" description="Peptidase M16 N-terminal" evidence="9">
    <location>
        <begin position="135"/>
        <end position="255"/>
    </location>
</feature>
<evidence type="ECO:0000256" key="6">
    <source>
        <dbReference type="ARBA" id="ARBA00023049"/>
    </source>
</evidence>
<keyword evidence="5" id="KW-0862">Zinc</keyword>
<proteinExistence type="inferred from homology"/>
<protein>
    <recommendedName>
        <fullName evidence="14">Nardilysin</fullName>
    </recommendedName>
</protein>
<dbReference type="Proteomes" id="UP001142055">
    <property type="component" value="Chromosome 1"/>
</dbReference>
<sequence>MYRTIAESRFTDKYNVRYATDDVINESCTKFLPTVQQHRTLVYDEQQQQQSGDTKQTSYHQLIRSQSDRFDYRLIQLHNGVRALLISDSSIGEKYESISESTDCSDGEELSEGEEMSADESDTSSISNLKGRGNREKQAAIVVGVNVGSSADPRDAQGMAHMLEHMISMGSEAFPKENEIDDFLSSCGGYQNAHTEFDYTMYEVSVQLKYLKEAINLIGSAFVKPLLLRESIDREIEPVDTEFIESSSDDDCRLDLLLAHIAKPDHPMSTFLWGNRRSLIDDTNAKGLDIRKMLVDFYETHYQPQNIVVVVQAQESLDSMSEWVDNIFSKVKAMKDVQPTPLTIRQPFDNSRFHRFYLMEAIDSGTRLHINWSLPPQLDKYLSAPFDYLSNLIGHEGKGSLIAQLRKKTLAFDLVTDSVYFCFKNNRHCSIFSVDIYLTEYGTHNLDQVIDLFFEYMTVIRSIGAQDYYFQENQTIASQAFNLKSEKRALNNACDMAKNLLYFPVEHILIGNQLYYHYDKQSIDDLLALFTPETANFVHLGGPFRSNLTTYEEPWMGTKYQHMDVPNTWIEQAKRCTGVSDYFHYPKPNPFIATKFDLLKDGLSSNELKTLTENEYPTKIFHTDRLTGWYKPDLKFNLPKASIHVHIISPYLCDTLEHVALSDVLCEYLMLQLKEETYDALVANLNWDLTRTDNGIHFHVDGFNHKLTNLIVFLAERFKTLEIEEKFLEFIKKEVVKDYNNNYQESETFNQHLRFLILTKTFYTLIERWTQIESIDLNKLIKYKHQLLSNLSFEILLQGNLTNDEAIDVCKRFESMFNLEGKDEVPGAKEKNRVVQLPYGTKRIRALTITSKNLTSYVVCYYQLKPHDFQSHCYLSLFVDIISELCFNVLRTKEGLGYDVGCILNDTFGILGFNVYVSTNANKFDCDLVKKKINKFVMNVCKEYINNELTDEKFQKFISVMIKRKESPDLSLEREVARHWSEIVLFDYCFDRTKQEVSYLKKATLEQLKAWTEHNIFLPEEKCKSLTIEIVGNGNKSLRKCQTFDCKEVDPSMIPSDFDIKTLQLLRSNVSDYGFIDCVQTFKQKLNFYESIAPSSSIDS</sequence>
<dbReference type="GO" id="GO:0006508">
    <property type="term" value="P:proteolysis"/>
    <property type="evidence" value="ECO:0007669"/>
    <property type="project" value="UniProtKB-KW"/>
</dbReference>
<dbReference type="InterPro" id="IPR007863">
    <property type="entry name" value="Peptidase_M16_C"/>
</dbReference>
<keyword evidence="2" id="KW-0645">Protease</keyword>
<organism evidence="12 13">
    <name type="scientific">Blomia tropicalis</name>
    <name type="common">Mite</name>
    <dbReference type="NCBI Taxonomy" id="40697"/>
    <lineage>
        <taxon>Eukaryota</taxon>
        <taxon>Metazoa</taxon>
        <taxon>Ecdysozoa</taxon>
        <taxon>Arthropoda</taxon>
        <taxon>Chelicerata</taxon>
        <taxon>Arachnida</taxon>
        <taxon>Acari</taxon>
        <taxon>Acariformes</taxon>
        <taxon>Sarcoptiformes</taxon>
        <taxon>Astigmata</taxon>
        <taxon>Glycyphagoidea</taxon>
        <taxon>Echimyopodidae</taxon>
        <taxon>Blomia</taxon>
    </lineage>
</organism>
<dbReference type="InterPro" id="IPR032632">
    <property type="entry name" value="Peptidase_M16_M"/>
</dbReference>
<dbReference type="OMA" id="INQVMEH"/>
<feature type="region of interest" description="Disordered" evidence="8">
    <location>
        <begin position="96"/>
        <end position="132"/>
    </location>
</feature>
<dbReference type="AlphaFoldDB" id="A0A9Q0MDZ8"/>
<keyword evidence="13" id="KW-1185">Reference proteome</keyword>
<feature type="domain" description="Peptidase M16 C-terminal" evidence="10">
    <location>
        <begin position="774"/>
        <end position="951"/>
    </location>
</feature>
<dbReference type="InterPro" id="IPR001431">
    <property type="entry name" value="Pept_M16_Zn_BS"/>
</dbReference>
<keyword evidence="4" id="KW-0378">Hydrolase</keyword>
<feature type="domain" description="Peptidase M16 C-terminal" evidence="10">
    <location>
        <begin position="291"/>
        <end position="473"/>
    </location>
</feature>
<dbReference type="InterPro" id="IPR050626">
    <property type="entry name" value="Peptidase_M16"/>
</dbReference>
<evidence type="ECO:0000259" key="9">
    <source>
        <dbReference type="Pfam" id="PF00675"/>
    </source>
</evidence>
<evidence type="ECO:0008006" key="14">
    <source>
        <dbReference type="Google" id="ProtNLM"/>
    </source>
</evidence>
<comment type="caution">
    <text evidence="12">The sequence shown here is derived from an EMBL/GenBank/DDBJ whole genome shotgun (WGS) entry which is preliminary data.</text>
</comment>
<dbReference type="PROSITE" id="PS00143">
    <property type="entry name" value="INSULINASE"/>
    <property type="match status" value="1"/>
</dbReference>
<evidence type="ECO:0000259" key="10">
    <source>
        <dbReference type="Pfam" id="PF05193"/>
    </source>
</evidence>
<dbReference type="SUPFAM" id="SSF63411">
    <property type="entry name" value="LuxS/MPP-like metallohydrolase"/>
    <property type="match status" value="4"/>
</dbReference>
<dbReference type="Pfam" id="PF05193">
    <property type="entry name" value="Peptidase_M16_C"/>
    <property type="match status" value="2"/>
</dbReference>
<dbReference type="Gene3D" id="3.30.830.10">
    <property type="entry name" value="Metalloenzyme, LuxS/M16 peptidase-like"/>
    <property type="match status" value="4"/>
</dbReference>
<comment type="similarity">
    <text evidence="1 7">Belongs to the peptidase M16 family.</text>
</comment>
<dbReference type="PANTHER" id="PTHR43690">
    <property type="entry name" value="NARDILYSIN"/>
    <property type="match status" value="1"/>
</dbReference>
<evidence type="ECO:0000313" key="12">
    <source>
        <dbReference type="EMBL" id="KAJ6224009.1"/>
    </source>
</evidence>
<evidence type="ECO:0000256" key="4">
    <source>
        <dbReference type="ARBA" id="ARBA00022801"/>
    </source>
</evidence>
<dbReference type="Pfam" id="PF00675">
    <property type="entry name" value="Peptidase_M16"/>
    <property type="match status" value="1"/>
</dbReference>
<keyword evidence="6" id="KW-0482">Metalloprotease</keyword>
<evidence type="ECO:0000256" key="3">
    <source>
        <dbReference type="ARBA" id="ARBA00022723"/>
    </source>
</evidence>
<reference evidence="12" key="1">
    <citation type="submission" date="2022-12" db="EMBL/GenBank/DDBJ databases">
        <title>Genome assemblies of Blomia tropicalis.</title>
        <authorList>
            <person name="Cui Y."/>
        </authorList>
    </citation>
    <scope>NUCLEOTIDE SEQUENCE</scope>
    <source>
        <tissue evidence="12">Adult mites</tissue>
    </source>
</reference>
<dbReference type="PANTHER" id="PTHR43690:SF18">
    <property type="entry name" value="INSULIN-DEGRADING ENZYME-RELATED"/>
    <property type="match status" value="1"/>
</dbReference>
<accession>A0A9Q0MDZ8</accession>
<keyword evidence="3" id="KW-0479">Metal-binding</keyword>
<dbReference type="FunFam" id="3.30.830.10:FF:000005">
    <property type="entry name" value="nardilysin isoform X1"/>
    <property type="match status" value="1"/>
</dbReference>
<dbReference type="GO" id="GO:0004222">
    <property type="term" value="F:metalloendopeptidase activity"/>
    <property type="evidence" value="ECO:0007669"/>
    <property type="project" value="InterPro"/>
</dbReference>
<evidence type="ECO:0000256" key="8">
    <source>
        <dbReference type="SAM" id="MobiDB-lite"/>
    </source>
</evidence>